<sequence length="86" mass="10268">MTIEHGFPRKWEQKLRAIVRKHDIWRLELGNDSPANVDPLHIRLKECARAVKCKPRHYFTTVRAFLREFNSKLVELGWVYENPSSH</sequence>
<evidence type="ECO:0000313" key="2">
    <source>
        <dbReference type="Proteomes" id="UP000476176"/>
    </source>
</evidence>
<dbReference type="EMBL" id="QXGC01000182">
    <property type="protein sequence ID" value="KAE9245905.1"/>
    <property type="molecule type" value="Genomic_DNA"/>
</dbReference>
<gene>
    <name evidence="1" type="ORF">PF004_g5047</name>
</gene>
<comment type="caution">
    <text evidence="1">The sequence shown here is derived from an EMBL/GenBank/DDBJ whole genome shotgun (WGS) entry which is preliminary data.</text>
</comment>
<organism evidence="1 2">
    <name type="scientific">Phytophthora fragariae</name>
    <dbReference type="NCBI Taxonomy" id="53985"/>
    <lineage>
        <taxon>Eukaryota</taxon>
        <taxon>Sar</taxon>
        <taxon>Stramenopiles</taxon>
        <taxon>Oomycota</taxon>
        <taxon>Peronosporomycetes</taxon>
        <taxon>Peronosporales</taxon>
        <taxon>Peronosporaceae</taxon>
        <taxon>Phytophthora</taxon>
    </lineage>
</organism>
<name>A0A6G0PGR5_9STRA</name>
<protein>
    <submittedName>
        <fullName evidence="1">Uncharacterized protein</fullName>
    </submittedName>
</protein>
<dbReference type="Proteomes" id="UP000476176">
    <property type="component" value="Unassembled WGS sequence"/>
</dbReference>
<dbReference type="AlphaFoldDB" id="A0A6G0PGR5"/>
<accession>A0A6G0PGR5</accession>
<evidence type="ECO:0000313" key="1">
    <source>
        <dbReference type="EMBL" id="KAE9245905.1"/>
    </source>
</evidence>
<reference evidence="1 2" key="1">
    <citation type="submission" date="2018-09" db="EMBL/GenBank/DDBJ databases">
        <title>Genomic investigation of the strawberry pathogen Phytophthora fragariae indicates pathogenicity is determined by transcriptional variation in three key races.</title>
        <authorList>
            <person name="Adams T.M."/>
            <person name="Armitage A.D."/>
            <person name="Sobczyk M.K."/>
            <person name="Bates H.J."/>
            <person name="Dunwell J.M."/>
            <person name="Nellist C.F."/>
            <person name="Harrison R.J."/>
        </authorList>
    </citation>
    <scope>NUCLEOTIDE SEQUENCE [LARGE SCALE GENOMIC DNA]</scope>
    <source>
        <strain evidence="1 2">BC-23</strain>
    </source>
</reference>
<proteinExistence type="predicted"/>